<organism evidence="1 2">
    <name type="scientific">Thermosulfuriphilus ammonigenes</name>
    <dbReference type="NCBI Taxonomy" id="1936021"/>
    <lineage>
        <taxon>Bacteria</taxon>
        <taxon>Pseudomonadati</taxon>
        <taxon>Thermodesulfobacteriota</taxon>
        <taxon>Thermodesulfobacteria</taxon>
        <taxon>Thermodesulfobacteriales</taxon>
        <taxon>Thermodesulfobacteriaceae</taxon>
        <taxon>Thermosulfuriphilus</taxon>
    </lineage>
</organism>
<dbReference type="KEGG" id="tav:G4V39_07255"/>
<protein>
    <submittedName>
        <fullName evidence="1">Uncharacterized protein</fullName>
    </submittedName>
</protein>
<reference evidence="1 2" key="1">
    <citation type="submission" date="2020-02" db="EMBL/GenBank/DDBJ databases">
        <title>Genome analysis of Thermosulfuriphilus ammonigenes ST65T, an anaerobic thermophilic chemolithoautotrophic bacterium isolated from a deep-sea hydrothermal vent.</title>
        <authorList>
            <person name="Slobodkina G."/>
            <person name="Allioux M."/>
            <person name="Merkel A."/>
            <person name="Alain K."/>
            <person name="Jebbar M."/>
            <person name="Slobodkin A."/>
        </authorList>
    </citation>
    <scope>NUCLEOTIDE SEQUENCE [LARGE SCALE GENOMIC DNA]</scope>
    <source>
        <strain evidence="1 2">ST65</strain>
    </source>
</reference>
<accession>A0A6G7PWZ6</accession>
<dbReference type="RefSeq" id="WP_166032293.1">
    <property type="nucleotide sequence ID" value="NZ_CP048877.1"/>
</dbReference>
<name>A0A6G7PWZ6_9BACT</name>
<sequence length="82" mass="9544">MLTHRRRCPFCREKVHPEAVVCPHCQRELDPLKETSPSPWLWILTGLAGLGLGAALAIGFGFLRERRRWLEDRTIRLVRPKE</sequence>
<proteinExistence type="predicted"/>
<keyword evidence="2" id="KW-1185">Reference proteome</keyword>
<evidence type="ECO:0000313" key="1">
    <source>
        <dbReference type="EMBL" id="QIJ72076.1"/>
    </source>
</evidence>
<dbReference type="Proteomes" id="UP000502179">
    <property type="component" value="Chromosome"/>
</dbReference>
<dbReference type="AlphaFoldDB" id="A0A6G7PWZ6"/>
<evidence type="ECO:0000313" key="2">
    <source>
        <dbReference type="Proteomes" id="UP000502179"/>
    </source>
</evidence>
<gene>
    <name evidence="1" type="ORF">G4V39_07255</name>
</gene>
<dbReference type="EMBL" id="CP048877">
    <property type="protein sequence ID" value="QIJ72076.1"/>
    <property type="molecule type" value="Genomic_DNA"/>
</dbReference>